<dbReference type="RefSeq" id="WP_212010506.1">
    <property type="nucleotide sequence ID" value="NZ_JAAFYZ010000059.1"/>
</dbReference>
<dbReference type="InterPro" id="IPR013249">
    <property type="entry name" value="RNA_pol_sigma70_r4_t2"/>
</dbReference>
<dbReference type="Gene3D" id="1.10.10.10">
    <property type="entry name" value="Winged helix-like DNA-binding domain superfamily/Winged helix DNA-binding domain"/>
    <property type="match status" value="1"/>
</dbReference>
<dbReference type="PANTHER" id="PTHR43133:SF50">
    <property type="entry name" value="ECF RNA POLYMERASE SIGMA FACTOR SIGM"/>
    <property type="match status" value="1"/>
</dbReference>
<dbReference type="InterPro" id="IPR007627">
    <property type="entry name" value="RNA_pol_sigma70_r2"/>
</dbReference>
<evidence type="ECO:0000256" key="3">
    <source>
        <dbReference type="ARBA" id="ARBA00023082"/>
    </source>
</evidence>
<dbReference type="InterPro" id="IPR036388">
    <property type="entry name" value="WH-like_DNA-bd_sf"/>
</dbReference>
<keyword evidence="5" id="KW-0804">Transcription</keyword>
<dbReference type="InterPro" id="IPR013325">
    <property type="entry name" value="RNA_pol_sigma_r2"/>
</dbReference>
<keyword evidence="9" id="KW-1185">Reference proteome</keyword>
<dbReference type="CDD" id="cd06171">
    <property type="entry name" value="Sigma70_r4"/>
    <property type="match status" value="1"/>
</dbReference>
<evidence type="ECO:0000256" key="1">
    <source>
        <dbReference type="ARBA" id="ARBA00010641"/>
    </source>
</evidence>
<dbReference type="PANTHER" id="PTHR43133">
    <property type="entry name" value="RNA POLYMERASE ECF-TYPE SIGMA FACTO"/>
    <property type="match status" value="1"/>
</dbReference>
<evidence type="ECO:0000313" key="8">
    <source>
        <dbReference type="EMBL" id="MBS2548928.1"/>
    </source>
</evidence>
<dbReference type="SUPFAM" id="SSF88659">
    <property type="entry name" value="Sigma3 and sigma4 domains of RNA polymerase sigma factors"/>
    <property type="match status" value="1"/>
</dbReference>
<evidence type="ECO:0000256" key="5">
    <source>
        <dbReference type="ARBA" id="ARBA00023163"/>
    </source>
</evidence>
<keyword evidence="3" id="KW-0731">Sigma factor</keyword>
<dbReference type="Gene3D" id="1.10.1740.10">
    <property type="match status" value="1"/>
</dbReference>
<sequence>MYRPVPAAAGPAASGLCVADGSAALGKRAEPDFEAFARASMHRLLRTAVFLVDDRHIAEDLVQVSLERTARHWRRVGHDNPEAYSRKVLVNLAIDRSRKLRRGRDTPIGDATDLDLLGSGRDALTPPGDADASGDLAAGLAALPARQRAVVVLRYWCDLDEREIAHTLGISTGSVKTHASRALKALHGRLTSTSEAPR</sequence>
<dbReference type="InterPro" id="IPR014284">
    <property type="entry name" value="RNA_pol_sigma-70_dom"/>
</dbReference>
<organism evidence="8 9">
    <name type="scientific">Catenulispora pinistramenti</name>
    <dbReference type="NCBI Taxonomy" id="2705254"/>
    <lineage>
        <taxon>Bacteria</taxon>
        <taxon>Bacillati</taxon>
        <taxon>Actinomycetota</taxon>
        <taxon>Actinomycetes</taxon>
        <taxon>Catenulisporales</taxon>
        <taxon>Catenulisporaceae</taxon>
        <taxon>Catenulispora</taxon>
    </lineage>
</organism>
<evidence type="ECO:0000259" key="6">
    <source>
        <dbReference type="Pfam" id="PF04542"/>
    </source>
</evidence>
<gene>
    <name evidence="8" type="ORF">KGQ19_18850</name>
</gene>
<protein>
    <submittedName>
        <fullName evidence="8">SigE family RNA polymerase sigma factor</fullName>
    </submittedName>
</protein>
<name>A0ABS5KSA0_9ACTN</name>
<evidence type="ECO:0000256" key="2">
    <source>
        <dbReference type="ARBA" id="ARBA00023015"/>
    </source>
</evidence>
<evidence type="ECO:0000313" key="9">
    <source>
        <dbReference type="Proteomes" id="UP000730482"/>
    </source>
</evidence>
<comment type="caution">
    <text evidence="8">The sequence shown here is derived from an EMBL/GenBank/DDBJ whole genome shotgun (WGS) entry which is preliminary data.</text>
</comment>
<dbReference type="InterPro" id="IPR039425">
    <property type="entry name" value="RNA_pol_sigma-70-like"/>
</dbReference>
<dbReference type="Pfam" id="PF08281">
    <property type="entry name" value="Sigma70_r4_2"/>
    <property type="match status" value="1"/>
</dbReference>
<proteinExistence type="inferred from homology"/>
<dbReference type="SUPFAM" id="SSF88946">
    <property type="entry name" value="Sigma2 domain of RNA polymerase sigma factors"/>
    <property type="match status" value="1"/>
</dbReference>
<dbReference type="InterPro" id="IPR013324">
    <property type="entry name" value="RNA_pol_sigma_r3/r4-like"/>
</dbReference>
<dbReference type="Pfam" id="PF04542">
    <property type="entry name" value="Sigma70_r2"/>
    <property type="match status" value="1"/>
</dbReference>
<evidence type="ECO:0000256" key="4">
    <source>
        <dbReference type="ARBA" id="ARBA00023125"/>
    </source>
</evidence>
<feature type="domain" description="RNA polymerase sigma-70 region 2" evidence="6">
    <location>
        <begin position="41"/>
        <end position="102"/>
    </location>
</feature>
<comment type="similarity">
    <text evidence="1">Belongs to the sigma-70 factor family. ECF subfamily.</text>
</comment>
<reference evidence="8 9" key="1">
    <citation type="submission" date="2020-02" db="EMBL/GenBank/DDBJ databases">
        <title>Acidophilic actinobacteria isolated from forest soil.</title>
        <authorList>
            <person name="Golinska P."/>
        </authorList>
    </citation>
    <scope>NUCLEOTIDE SEQUENCE [LARGE SCALE GENOMIC DNA]</scope>
    <source>
        <strain evidence="8 9">NL8</strain>
    </source>
</reference>
<evidence type="ECO:0000259" key="7">
    <source>
        <dbReference type="Pfam" id="PF08281"/>
    </source>
</evidence>
<dbReference type="NCBIfam" id="TIGR02937">
    <property type="entry name" value="sigma70-ECF"/>
    <property type="match status" value="1"/>
</dbReference>
<keyword evidence="2" id="KW-0805">Transcription regulation</keyword>
<accession>A0ABS5KSA0</accession>
<feature type="domain" description="RNA polymerase sigma factor 70 region 4 type 2" evidence="7">
    <location>
        <begin position="137"/>
        <end position="186"/>
    </location>
</feature>
<dbReference type="EMBL" id="JAAFYZ010000059">
    <property type="protein sequence ID" value="MBS2548928.1"/>
    <property type="molecule type" value="Genomic_DNA"/>
</dbReference>
<keyword evidence="4" id="KW-0238">DNA-binding</keyword>
<dbReference type="Proteomes" id="UP000730482">
    <property type="component" value="Unassembled WGS sequence"/>
</dbReference>